<dbReference type="RefSeq" id="WP_202554794.1">
    <property type="nucleotide sequence ID" value="NZ_JAVRES010000019.1"/>
</dbReference>
<gene>
    <name evidence="5" type="ORF">RM877_28655</name>
</gene>
<evidence type="ECO:0000256" key="3">
    <source>
        <dbReference type="ARBA" id="ARBA00022801"/>
    </source>
</evidence>
<keyword evidence="2" id="KW-0547">Nucleotide-binding</keyword>
<evidence type="ECO:0000256" key="1">
    <source>
        <dbReference type="ARBA" id="ARBA00005290"/>
    </source>
</evidence>
<comment type="similarity">
    <text evidence="1">Belongs to the GPN-loop GTPase family.</text>
</comment>
<dbReference type="Proteomes" id="UP001183535">
    <property type="component" value="Unassembled WGS sequence"/>
</dbReference>
<dbReference type="AlphaFoldDB" id="A0ABD5EWU8"/>
<dbReference type="GO" id="GO:0016787">
    <property type="term" value="F:hydrolase activity"/>
    <property type="evidence" value="ECO:0007669"/>
    <property type="project" value="UniProtKB-KW"/>
</dbReference>
<comment type="caution">
    <text evidence="5">The sequence shown here is derived from an EMBL/GenBank/DDBJ whole genome shotgun (WGS) entry which is preliminary data.</text>
</comment>
<proteinExistence type="inferred from homology"/>
<dbReference type="InterPro" id="IPR004130">
    <property type="entry name" value="Gpn"/>
</dbReference>
<dbReference type="InterPro" id="IPR052705">
    <property type="entry name" value="Gliding_Motility_GTPase"/>
</dbReference>
<dbReference type="EMBL" id="JAVRES010000019">
    <property type="protein sequence ID" value="MDT0438657.1"/>
    <property type="molecule type" value="Genomic_DNA"/>
</dbReference>
<evidence type="ECO:0000313" key="5">
    <source>
        <dbReference type="EMBL" id="MDT0438657.1"/>
    </source>
</evidence>
<evidence type="ECO:0000313" key="6">
    <source>
        <dbReference type="Proteomes" id="UP001183535"/>
    </source>
</evidence>
<dbReference type="InterPro" id="IPR027417">
    <property type="entry name" value="P-loop_NTPase"/>
</dbReference>
<keyword evidence="3" id="KW-0378">Hydrolase</keyword>
<accession>A0ABD5EWU8</accession>
<evidence type="ECO:0000256" key="4">
    <source>
        <dbReference type="ARBA" id="ARBA00023134"/>
    </source>
</evidence>
<dbReference type="Pfam" id="PF03029">
    <property type="entry name" value="ATP_bind_1"/>
    <property type="match status" value="1"/>
</dbReference>
<protein>
    <submittedName>
        <fullName evidence="5">ATP/GTP-binding protein</fullName>
    </submittedName>
</protein>
<evidence type="ECO:0000256" key="2">
    <source>
        <dbReference type="ARBA" id="ARBA00022741"/>
    </source>
</evidence>
<dbReference type="CDD" id="cd00882">
    <property type="entry name" value="Ras_like_GTPase"/>
    <property type="match status" value="1"/>
</dbReference>
<keyword evidence="4" id="KW-0342">GTP-binding</keyword>
<keyword evidence="6" id="KW-1185">Reference proteome</keyword>
<dbReference type="Gene3D" id="3.40.50.300">
    <property type="entry name" value="P-loop containing nucleotide triphosphate hydrolases"/>
    <property type="match status" value="1"/>
</dbReference>
<dbReference type="SUPFAM" id="SSF52540">
    <property type="entry name" value="P-loop containing nucleoside triphosphate hydrolases"/>
    <property type="match status" value="1"/>
</dbReference>
<name>A0ABD5EWU8_9ACTN</name>
<dbReference type="PANTHER" id="PTHR42708">
    <property type="entry name" value="ATP/GTP-BINDING PROTEIN-RELATED"/>
    <property type="match status" value="1"/>
</dbReference>
<dbReference type="GO" id="GO:0005525">
    <property type="term" value="F:GTP binding"/>
    <property type="evidence" value="ECO:0007669"/>
    <property type="project" value="UniProtKB-KW"/>
</dbReference>
<organism evidence="5 6">
    <name type="scientific">Streptomyces doudnae</name>
    <dbReference type="NCBI Taxonomy" id="3075536"/>
    <lineage>
        <taxon>Bacteria</taxon>
        <taxon>Bacillati</taxon>
        <taxon>Actinomycetota</taxon>
        <taxon>Actinomycetes</taxon>
        <taxon>Kitasatosporales</taxon>
        <taxon>Streptomycetaceae</taxon>
        <taxon>Streptomyces</taxon>
    </lineage>
</organism>
<sequence length="203" mass="21576">MPSVTSDVPPPLAATASSGLKIAVAGGFGVGKTTFVGAISEIAPLRTEAEMTRASIGVDDVAATPTKTTTTVAFDFGRISLDDQLVLYLFGAPGQERFEFLWQRLFTGALGAVVLVDTRRIEASHASLDRVEAAGLPFVVAHNVFDDEDTVFGLDAIHESLALSPDIPVMRCDARDRTSVRDVLVRTLNHVRQAAALHTSASQ</sequence>
<dbReference type="PANTHER" id="PTHR42708:SF1">
    <property type="entry name" value="GLIDING MOTILITY PROTEIN MGLA"/>
    <property type="match status" value="1"/>
</dbReference>
<reference evidence="6" key="1">
    <citation type="submission" date="2023-07" db="EMBL/GenBank/DDBJ databases">
        <title>30 novel species of actinomycetes from the DSMZ collection.</title>
        <authorList>
            <person name="Nouioui I."/>
        </authorList>
    </citation>
    <scope>NUCLEOTIDE SEQUENCE [LARGE SCALE GENOMIC DNA]</scope>
    <source>
        <strain evidence="6">DSM 41981</strain>
    </source>
</reference>